<proteinExistence type="predicted"/>
<dbReference type="EMBL" id="MLYO01000034">
    <property type="protein sequence ID" value="OIK03736.1"/>
    <property type="molecule type" value="Genomic_DNA"/>
</dbReference>
<organism evidence="1 2">
    <name type="scientific">Streptomyces monashensis</name>
    <dbReference type="NCBI Taxonomy" id="1678012"/>
    <lineage>
        <taxon>Bacteria</taxon>
        <taxon>Bacillati</taxon>
        <taxon>Actinomycetota</taxon>
        <taxon>Actinomycetes</taxon>
        <taxon>Kitasatosporales</taxon>
        <taxon>Streptomycetaceae</taxon>
        <taxon>Streptomyces</taxon>
    </lineage>
</organism>
<keyword evidence="2" id="KW-1185">Reference proteome</keyword>
<gene>
    <name evidence="1" type="ORF">BIV23_21045</name>
</gene>
<evidence type="ECO:0000313" key="2">
    <source>
        <dbReference type="Proteomes" id="UP000179642"/>
    </source>
</evidence>
<protein>
    <submittedName>
        <fullName evidence="1">Uncharacterized protein</fullName>
    </submittedName>
</protein>
<comment type="caution">
    <text evidence="1">The sequence shown here is derived from an EMBL/GenBank/DDBJ whole genome shotgun (WGS) entry which is preliminary data.</text>
</comment>
<accession>A0A1S2QE09</accession>
<name>A0A1S2QE09_9ACTN</name>
<dbReference type="RefSeq" id="WP_071382452.1">
    <property type="nucleotide sequence ID" value="NZ_MLYO01000034.1"/>
</dbReference>
<evidence type="ECO:0000313" key="1">
    <source>
        <dbReference type="EMBL" id="OIK03736.1"/>
    </source>
</evidence>
<dbReference type="OrthoDB" id="9763453at2"/>
<sequence>MSKPFSPAGMRLSHRVTRAHLAILGTWVSGRDGIRYVRPASGTTALLRYDSPIGSYEFCTRLRWSGPAFCSPPARRSASSTPCASASPTTPGPCAPGLRLVAAFLDHLARP</sequence>
<reference evidence="1 2" key="1">
    <citation type="submission" date="2016-10" db="EMBL/GenBank/DDBJ databases">
        <title>Genome sequence of Streptomyces sp. MUSC 1.</title>
        <authorList>
            <person name="Lee L.-H."/>
            <person name="Ser H.-L."/>
            <person name="Law J.W.-F."/>
        </authorList>
    </citation>
    <scope>NUCLEOTIDE SEQUENCE [LARGE SCALE GENOMIC DNA]</scope>
    <source>
        <strain evidence="1 2">MUSC 1</strain>
    </source>
</reference>
<dbReference type="AlphaFoldDB" id="A0A1S2QE09"/>
<dbReference type="Proteomes" id="UP000179642">
    <property type="component" value="Unassembled WGS sequence"/>
</dbReference>